<keyword evidence="3" id="KW-0479">Metal-binding</keyword>
<evidence type="ECO:0000313" key="15">
    <source>
        <dbReference type="RefSeq" id="XP_031388848.1"/>
    </source>
</evidence>
<evidence type="ECO:0000256" key="5">
    <source>
        <dbReference type="ARBA" id="ARBA00022741"/>
    </source>
</evidence>
<dbReference type="GO" id="GO:0006952">
    <property type="term" value="P:defense response"/>
    <property type="evidence" value="ECO:0007669"/>
    <property type="project" value="UniProtKB-KW"/>
</dbReference>
<proteinExistence type="inferred from homology"/>
<dbReference type="RefSeq" id="XP_031388851.1">
    <property type="nucleotide sequence ID" value="XM_031532991.1"/>
</dbReference>
<dbReference type="Gene3D" id="3.80.10.10">
    <property type="entry name" value="Ribonuclease Inhibitor"/>
    <property type="match status" value="1"/>
</dbReference>
<dbReference type="Pfam" id="PF23559">
    <property type="entry name" value="WHD_DRP"/>
    <property type="match status" value="1"/>
</dbReference>
<reference evidence="14 15" key="2">
    <citation type="submission" date="2025-04" db="UniProtKB">
        <authorList>
            <consortium name="RefSeq"/>
        </authorList>
    </citation>
    <scope>IDENTIFICATION</scope>
    <source>
        <tissue evidence="14 15">Leaf</tissue>
    </source>
</reference>
<dbReference type="InterPro" id="IPR001611">
    <property type="entry name" value="Leu-rich_rpt"/>
</dbReference>
<evidence type="ECO:0000313" key="17">
    <source>
        <dbReference type="RefSeq" id="XP_031388850.1"/>
    </source>
</evidence>
<dbReference type="GO" id="GO:0005524">
    <property type="term" value="F:ATP binding"/>
    <property type="evidence" value="ECO:0007669"/>
    <property type="project" value="UniProtKB-KW"/>
</dbReference>
<evidence type="ECO:0000313" key="18">
    <source>
        <dbReference type="RefSeq" id="XP_031388851.1"/>
    </source>
</evidence>
<keyword evidence="5" id="KW-0547">Nucleotide-binding</keyword>
<evidence type="ECO:0000313" key="14">
    <source>
        <dbReference type="RefSeq" id="XP_031388846.1"/>
    </source>
</evidence>
<dbReference type="SUPFAM" id="SSF52540">
    <property type="entry name" value="P-loop containing nucleoside triphosphate hydrolases"/>
    <property type="match status" value="1"/>
</dbReference>
<dbReference type="PANTHER" id="PTHR33463:SF187">
    <property type="entry name" value="AND NB-ARC DOMAIN DISEASE RESISTANCE PROTEIN, PUTATIVE-RELATED"/>
    <property type="match status" value="1"/>
</dbReference>
<dbReference type="InterPro" id="IPR032675">
    <property type="entry name" value="LRR_dom_sf"/>
</dbReference>
<dbReference type="PROSITE" id="PS50808">
    <property type="entry name" value="ZF_BED"/>
    <property type="match status" value="1"/>
</dbReference>
<evidence type="ECO:0000259" key="12">
    <source>
        <dbReference type="PROSITE" id="PS50808"/>
    </source>
</evidence>
<dbReference type="SUPFAM" id="SSF52058">
    <property type="entry name" value="L domain-like"/>
    <property type="match status" value="1"/>
</dbReference>
<dbReference type="InterPro" id="IPR042197">
    <property type="entry name" value="Apaf_helical"/>
</dbReference>
<dbReference type="RefSeq" id="XP_031388848.1">
    <property type="nucleotide sequence ID" value="XM_031532988.1"/>
</dbReference>
<dbReference type="RefSeq" id="XP_031388853.1">
    <property type="nucleotide sequence ID" value="XM_031532993.1"/>
</dbReference>
<keyword evidence="9" id="KW-0067">ATP-binding</keyword>
<dbReference type="Gene3D" id="1.10.10.10">
    <property type="entry name" value="Winged helix-like DNA-binding domain superfamily/Winged helix DNA-binding domain"/>
    <property type="match status" value="1"/>
</dbReference>
<dbReference type="Pfam" id="PF23247">
    <property type="entry name" value="LRR_RPS2"/>
    <property type="match status" value="1"/>
</dbReference>
<gene>
    <name evidence="14 15 16 17 18 19 20 21 22 23" type="primary">LOC116201677</name>
</gene>
<dbReference type="InterPro" id="IPR003656">
    <property type="entry name" value="Znf_BED"/>
</dbReference>
<feature type="domain" description="BED-type" evidence="12">
    <location>
        <begin position="8"/>
        <end position="68"/>
    </location>
</feature>
<dbReference type="RefSeq" id="XP_031388849.1">
    <property type="nucleotide sequence ID" value="XM_031532989.1"/>
</dbReference>
<evidence type="ECO:0000256" key="9">
    <source>
        <dbReference type="ARBA" id="ARBA00022840"/>
    </source>
</evidence>
<evidence type="ECO:0000313" key="16">
    <source>
        <dbReference type="RefSeq" id="XP_031388849.1"/>
    </source>
</evidence>
<dbReference type="OrthoDB" id="6161812at2759"/>
<dbReference type="InterPro" id="IPR055414">
    <property type="entry name" value="LRR_R13L4/SHOC2-like"/>
</dbReference>
<dbReference type="RefSeq" id="XP_031388852.1">
    <property type="nucleotide sequence ID" value="XM_031532992.1"/>
</dbReference>
<evidence type="ECO:0000256" key="3">
    <source>
        <dbReference type="ARBA" id="ARBA00022723"/>
    </source>
</evidence>
<dbReference type="Pfam" id="PF02892">
    <property type="entry name" value="zf-BED"/>
    <property type="match status" value="1"/>
</dbReference>
<keyword evidence="6 10" id="KW-0863">Zinc-finger</keyword>
<protein>
    <submittedName>
        <fullName evidence="14 15">Disease resistance protein At4g27190-like</fullName>
    </submittedName>
</protein>
<evidence type="ECO:0000313" key="21">
    <source>
        <dbReference type="RefSeq" id="XP_031388854.1"/>
    </source>
</evidence>
<dbReference type="Pfam" id="PF23598">
    <property type="entry name" value="LRR_14"/>
    <property type="match status" value="1"/>
</dbReference>
<accession>A0A6P8CXI8</accession>
<keyword evidence="7" id="KW-0611">Plant defense</keyword>
<evidence type="ECO:0000256" key="2">
    <source>
        <dbReference type="ARBA" id="ARBA00022614"/>
    </source>
</evidence>
<dbReference type="PRINTS" id="PR00364">
    <property type="entry name" value="DISEASERSIST"/>
</dbReference>
<dbReference type="GO" id="GO:0008270">
    <property type="term" value="F:zinc ion binding"/>
    <property type="evidence" value="ECO:0007669"/>
    <property type="project" value="UniProtKB-KW"/>
</dbReference>
<dbReference type="InterPro" id="IPR036388">
    <property type="entry name" value="WH-like_DNA-bd_sf"/>
</dbReference>
<dbReference type="GeneID" id="116201677"/>
<reference evidence="13" key="1">
    <citation type="journal article" date="2020" name="Plant Biotechnol. J.">
        <title>The pomegranate (Punica granatum L.) draft genome dissects genetic divergence between soft- and hard-seeded cultivars.</title>
        <authorList>
            <person name="Luo X."/>
            <person name="Li H."/>
            <person name="Wu Z."/>
            <person name="Yao W."/>
            <person name="Zhao P."/>
            <person name="Cao D."/>
            <person name="Yu H."/>
            <person name="Li K."/>
            <person name="Poudel K."/>
            <person name="Zhao D."/>
            <person name="Zhang F."/>
            <person name="Xia X."/>
            <person name="Chen L."/>
            <person name="Wang Q."/>
            <person name="Jing D."/>
            <person name="Cao S."/>
        </authorList>
    </citation>
    <scope>NUCLEOTIDE SEQUENCE [LARGE SCALE GENOMIC DNA]</scope>
</reference>
<evidence type="ECO:0000256" key="11">
    <source>
        <dbReference type="SAM" id="MobiDB-lite"/>
    </source>
</evidence>
<feature type="region of interest" description="Disordered" evidence="11">
    <location>
        <begin position="194"/>
        <end position="213"/>
    </location>
</feature>
<evidence type="ECO:0000313" key="13">
    <source>
        <dbReference type="Proteomes" id="UP000515151"/>
    </source>
</evidence>
<dbReference type="InterPro" id="IPR058922">
    <property type="entry name" value="WHD_DRP"/>
</dbReference>
<dbReference type="GO" id="GO:0043531">
    <property type="term" value="F:ADP binding"/>
    <property type="evidence" value="ECO:0007669"/>
    <property type="project" value="InterPro"/>
</dbReference>
<dbReference type="Proteomes" id="UP000515151">
    <property type="component" value="Chromosome 3"/>
</dbReference>
<dbReference type="RefSeq" id="XP_031388856.1">
    <property type="nucleotide sequence ID" value="XM_031532996.1"/>
</dbReference>
<sequence>MDRKKVGKPRDKFWDHAEVMPNEGEAKDRWKCKFCHKQFSGGASRIKAHLGKVEGKGIKVCEGEVDEATMHEANEALEKSTKRRKVDAGTNSAQVNPQQVAADLQITMSSPGQSNPNAPAPLQQSPHPIHQMSSPLLVASMDNLDISDSQSIFGDSSANLLREVCSGAMVEGPSNADVYNNERSSIPCSSFVTEEADRSGWPKHNTPQPEDQPYLQEDQCTAYVHELIEIANAPSLEIQSMQPDGPDLLPEDVQPSLPESTRNVRPCAGDNPVQHEPNLVAKDHEANSIMLEQTNHFDPMRIDPNPNNEDNGDSALVLPSSAPNSFVRETIRREMLAPKLVGRERIVDELWDYLMTNDTLCIGVYGMGGVGKTTTMKHLYNKVHNSVAFENVFWVTVSKDCSTHELQNKIARALKVSDLFKDVDQEMRPTLLFNHLSEKKKCLVILDDMWQHFELADVGIPVKRDGVRLVLTTRYLGVCKKMLCQAEVGVRPLSDEEAWALFVQTLGSDLPLSRKLVAEDIIKECKGLPLAIVVMAGSMRGEVEDHVWEATLENLKRPGVLEQSMKESVFPILVQSYNRLDEKRQLCFLTCALYPEDWLIPRQELIELCIDEGVIREDKRRKMYNEGHRLLDELEKACLLEAGGRGVRMHDVIRDMALHIMNVNSAPCMVKSGLGLEDVPDDEDDWKHNLQKVSLMRNDIMAVPRSISPNCPQLATLLLSYCLSLRKISKRFFQRMQGLKVIDLRRTSITEVPKSVMNLKKLNALILNRCFELSRIPSLAKLTSLRKLDLEGCINIKEVPDGLGMLVNLTYLSLRETGIERIPDAVVCKLKKLQHLEAGSIAVKGEEVGKLRKLEALRCRFENVNELNEYALCATTIESYTLVVGAHAYDEDCVNFFNSGKVIIMDEGEYKIGETCHLPRDVKALWIREYGGTWNISSFKGLEELEELQIEGCDEVSTLSGNGGQPEDHCPNLKALEISRCPKLQHLLVPRHSCNLYLKKLEKLEIRHCEELESIIDEEQSPTSSTSPLPPDAFSQLQSVEIVNCPKMKMKRVLTLESFMPIPNLQTINVHDCEEMEELIGGQELDHEATSSFEELQSIRGAATGEEESLTSSIKIDNCPNMKYGVGPKSLPVLREIELSGCDKMKRVLTLESFMLLPNLERMIVRDCKEMKEVIDHGATSSLLLSPIPAASPGDQLSTRNLSLHLSLLPELESICSWIGLRDLIHVIEISGCPKLKRIEMLDDASLPPSLKEIVLIDEVDVNIEKQWWESLEWVHPEAKTTLEHYVFVYSPDRKIPLRECRS</sequence>
<dbReference type="Pfam" id="PF00931">
    <property type="entry name" value="NB-ARC"/>
    <property type="match status" value="1"/>
</dbReference>
<dbReference type="GO" id="GO:0003677">
    <property type="term" value="F:DNA binding"/>
    <property type="evidence" value="ECO:0007669"/>
    <property type="project" value="InterPro"/>
</dbReference>
<dbReference type="Pfam" id="PF13855">
    <property type="entry name" value="LRR_8"/>
    <property type="match status" value="1"/>
</dbReference>
<dbReference type="RefSeq" id="XP_031388850.1">
    <property type="nucleotide sequence ID" value="XM_031532990.1"/>
</dbReference>
<dbReference type="FunFam" id="3.40.50.300:FF:001091">
    <property type="entry name" value="Probable disease resistance protein At1g61300"/>
    <property type="match status" value="1"/>
</dbReference>
<evidence type="ECO:0000256" key="7">
    <source>
        <dbReference type="ARBA" id="ARBA00022821"/>
    </source>
</evidence>
<keyword evidence="2" id="KW-0433">Leucine-rich repeat</keyword>
<organism evidence="13 17">
    <name type="scientific">Punica granatum</name>
    <name type="common">Pomegranate</name>
    <dbReference type="NCBI Taxonomy" id="22663"/>
    <lineage>
        <taxon>Eukaryota</taxon>
        <taxon>Viridiplantae</taxon>
        <taxon>Streptophyta</taxon>
        <taxon>Embryophyta</taxon>
        <taxon>Tracheophyta</taxon>
        <taxon>Spermatophyta</taxon>
        <taxon>Magnoliopsida</taxon>
        <taxon>eudicotyledons</taxon>
        <taxon>Gunneridae</taxon>
        <taxon>Pentapetalae</taxon>
        <taxon>rosids</taxon>
        <taxon>malvids</taxon>
        <taxon>Myrtales</taxon>
        <taxon>Lythraceae</taxon>
        <taxon>Punica</taxon>
    </lineage>
</organism>
<dbReference type="InterPro" id="IPR057135">
    <property type="entry name" value="At4g27190-like_LRR"/>
</dbReference>
<dbReference type="RefSeq" id="XP_031388855.1">
    <property type="nucleotide sequence ID" value="XM_031532995.1"/>
</dbReference>
<dbReference type="InterPro" id="IPR027417">
    <property type="entry name" value="P-loop_NTPase"/>
</dbReference>
<dbReference type="Gene3D" id="1.10.8.430">
    <property type="entry name" value="Helical domain of apoptotic protease-activating factors"/>
    <property type="match status" value="1"/>
</dbReference>
<evidence type="ECO:0000313" key="23">
    <source>
        <dbReference type="RefSeq" id="XP_031388856.1"/>
    </source>
</evidence>
<evidence type="ECO:0000313" key="20">
    <source>
        <dbReference type="RefSeq" id="XP_031388853.1"/>
    </source>
</evidence>
<dbReference type="RefSeq" id="XP_031388846.1">
    <property type="nucleotide sequence ID" value="XM_031532986.1"/>
</dbReference>
<dbReference type="RefSeq" id="XP_031388854.1">
    <property type="nucleotide sequence ID" value="XM_031532994.1"/>
</dbReference>
<keyword evidence="13" id="KW-1185">Reference proteome</keyword>
<dbReference type="PANTHER" id="PTHR33463">
    <property type="entry name" value="NB-ARC DOMAIN-CONTAINING PROTEIN-RELATED"/>
    <property type="match status" value="1"/>
</dbReference>
<evidence type="ECO:0000256" key="4">
    <source>
        <dbReference type="ARBA" id="ARBA00022737"/>
    </source>
</evidence>
<keyword evidence="4" id="KW-0677">Repeat</keyword>
<dbReference type="InterPro" id="IPR050905">
    <property type="entry name" value="Plant_NBS-LRR"/>
</dbReference>
<evidence type="ECO:0000313" key="19">
    <source>
        <dbReference type="RefSeq" id="XP_031388852.1"/>
    </source>
</evidence>
<evidence type="ECO:0000256" key="6">
    <source>
        <dbReference type="ARBA" id="ARBA00022771"/>
    </source>
</evidence>
<comment type="similarity">
    <text evidence="1">Belongs to the disease resistance NB-LRR family.</text>
</comment>
<keyword evidence="8" id="KW-0862">Zinc</keyword>
<dbReference type="Gene3D" id="3.40.50.300">
    <property type="entry name" value="P-loop containing nucleotide triphosphate hydrolases"/>
    <property type="match status" value="1"/>
</dbReference>
<dbReference type="FunFam" id="1.10.10.10:FF:000322">
    <property type="entry name" value="Probable disease resistance protein At1g63360"/>
    <property type="match status" value="1"/>
</dbReference>
<evidence type="ECO:0000313" key="22">
    <source>
        <dbReference type="RefSeq" id="XP_031388855.1"/>
    </source>
</evidence>
<evidence type="ECO:0000256" key="1">
    <source>
        <dbReference type="ARBA" id="ARBA00008894"/>
    </source>
</evidence>
<evidence type="ECO:0000256" key="10">
    <source>
        <dbReference type="PROSITE-ProRule" id="PRU00027"/>
    </source>
</evidence>
<dbReference type="InterPro" id="IPR002182">
    <property type="entry name" value="NB-ARC"/>
</dbReference>
<name>A0A6P8CXI8_PUNGR</name>
<evidence type="ECO:0000256" key="8">
    <source>
        <dbReference type="ARBA" id="ARBA00022833"/>
    </source>
</evidence>